<comment type="caution">
    <text evidence="2">The sequence shown here is derived from an EMBL/GenBank/DDBJ whole genome shotgun (WGS) entry which is preliminary data.</text>
</comment>
<evidence type="ECO:0000313" key="3">
    <source>
        <dbReference type="Proteomes" id="UP001644719"/>
    </source>
</evidence>
<organism evidence="2 3">
    <name type="scientific">Blautia faecis</name>
    <dbReference type="NCBI Taxonomy" id="871665"/>
    <lineage>
        <taxon>Bacteria</taxon>
        <taxon>Bacillati</taxon>
        <taxon>Bacillota</taxon>
        <taxon>Clostridia</taxon>
        <taxon>Lachnospirales</taxon>
        <taxon>Lachnospiraceae</taxon>
        <taxon>Blautia</taxon>
    </lineage>
</organism>
<gene>
    <name evidence="2" type="ORF">G5B17_12565</name>
</gene>
<dbReference type="EMBL" id="JAAITS010000035">
    <property type="protein sequence ID" value="NSG86220.1"/>
    <property type="molecule type" value="Genomic_DNA"/>
</dbReference>
<reference evidence="2 3" key="1">
    <citation type="journal article" date="2020" name="Cell Host Microbe">
        <title>Functional and Genomic Variation between Human-Derived Isolates of Lachnospiraceae Reveals Inter- and Intra-Species Diversity.</title>
        <authorList>
            <person name="Sorbara M.T."/>
            <person name="Littmann E.R."/>
            <person name="Fontana E."/>
            <person name="Moody T.U."/>
            <person name="Kohout C.E."/>
            <person name="Gjonbalaj M."/>
            <person name="Eaton V."/>
            <person name="Seok R."/>
            <person name="Leiner I.M."/>
            <person name="Pamer E.G."/>
        </authorList>
    </citation>
    <scope>NUCLEOTIDE SEQUENCE [LARGE SCALE GENOMIC DNA]</scope>
    <source>
        <strain evidence="2 3">MSK.17.74</strain>
    </source>
</reference>
<evidence type="ECO:0000259" key="1">
    <source>
        <dbReference type="Pfam" id="PF26018"/>
    </source>
</evidence>
<feature type="domain" description="RND related barrel-sandwich hybrid" evidence="1">
    <location>
        <begin position="38"/>
        <end position="194"/>
    </location>
</feature>
<protein>
    <recommendedName>
        <fullName evidence="1">RND related barrel-sandwich hybrid domain-containing protein</fullName>
    </recommendedName>
</protein>
<name>A0ABX2HAM7_9FIRM</name>
<dbReference type="InterPro" id="IPR058709">
    <property type="entry name" value="BSH_RND-rel"/>
</dbReference>
<keyword evidence="3" id="KW-1185">Reference proteome</keyword>
<evidence type="ECO:0000313" key="2">
    <source>
        <dbReference type="EMBL" id="NSG86220.1"/>
    </source>
</evidence>
<proteinExistence type="predicted"/>
<dbReference type="Pfam" id="PF26018">
    <property type="entry name" value="BSH_RND_rel"/>
    <property type="match status" value="1"/>
</dbReference>
<dbReference type="Proteomes" id="UP001644719">
    <property type="component" value="Unassembled WGS sequence"/>
</dbReference>
<sequence>MIFTAFLLVTSTHIESYQVTTGPLSRNETYTGISLREESVFKAESSGYVNYYAREGSKINANGAVYGLSSGKIAETKSALTADELEKIRSSMLSFSKGFSGSKFNNTYSFKNQLEGSILQYEGISTDGNADSQVVTIGGQNICKAQEDGIILYSMDGYENKTVENITAADFDQTSYHETDLKTSEKVQAGDNIYTNITSELWSLIIPLSDKQAAKLEGRSTIRVKFLKDDMTQSGDFSIIKIDGNKYGKIDFSRGLIRYASDRFLDIELVTNTVTGLKIPLSAIESKDFYVIPAEYATTDPDSGSVGFNKISKDSSGNNVRTFINATIYGKVKIESDDDSADEAYNYYVDRSAFKEGDAIVKDDSNQRFIVGETDSLEGVYCINQGYAVFRQVDILDQNEEYAIISSNTSYGLSRYDRIARDSSQVKEQDILY</sequence>
<accession>A0ABX2HAM7</accession>